<keyword evidence="3 14" id="KW-1003">Cell membrane</keyword>
<reference evidence="18" key="1">
    <citation type="submission" date="2016-01" db="EMBL/GenBank/DDBJ databases">
        <authorList>
            <person name="Husnik F."/>
        </authorList>
    </citation>
    <scope>NUCLEOTIDE SEQUENCE [LARGE SCALE GENOMIC DNA]</scope>
</reference>
<dbReference type="SUPFAM" id="SSF56519">
    <property type="entry name" value="Penicillin binding protein dimerisation domain"/>
    <property type="match status" value="1"/>
</dbReference>
<dbReference type="PATRIC" id="fig|1778263.3.peg.392"/>
<evidence type="ECO:0000256" key="1">
    <source>
        <dbReference type="ARBA" id="ARBA00004167"/>
    </source>
</evidence>
<evidence type="ECO:0000256" key="5">
    <source>
        <dbReference type="ARBA" id="ARBA00022645"/>
    </source>
</evidence>
<dbReference type="InterPro" id="IPR017790">
    <property type="entry name" value="Penicillin-binding_protein_2"/>
</dbReference>
<dbReference type="GO" id="GO:0071555">
    <property type="term" value="P:cell wall organization"/>
    <property type="evidence" value="ECO:0007669"/>
    <property type="project" value="UniProtKB-KW"/>
</dbReference>
<dbReference type="EC" id="3.4.16.4" evidence="14"/>
<evidence type="ECO:0000256" key="3">
    <source>
        <dbReference type="ARBA" id="ARBA00022475"/>
    </source>
</evidence>
<evidence type="ECO:0000256" key="2">
    <source>
        <dbReference type="ARBA" id="ARBA00004236"/>
    </source>
</evidence>
<dbReference type="Gene3D" id="3.90.1310.10">
    <property type="entry name" value="Penicillin-binding protein 2a (Domain 2)"/>
    <property type="match status" value="1"/>
</dbReference>
<dbReference type="FunFam" id="3.30.1390.30:FF:000001">
    <property type="entry name" value="Peptidoglycan D,D-transpeptidase MrdA"/>
    <property type="match status" value="1"/>
</dbReference>
<evidence type="ECO:0000256" key="10">
    <source>
        <dbReference type="ARBA" id="ARBA00022984"/>
    </source>
</evidence>
<keyword evidence="18" id="KW-1185">Reference proteome</keyword>
<dbReference type="STRING" id="1778263.TPER_HE00395"/>
<dbReference type="RefSeq" id="WP_067567942.1">
    <property type="nucleotide sequence ID" value="NZ_LN999835.1"/>
</dbReference>
<gene>
    <name evidence="17" type="primary">spoVD</name>
    <name evidence="14" type="synonym">mrdA</name>
    <name evidence="17" type="ORF">TPER_HE00395</name>
</gene>
<evidence type="ECO:0000256" key="12">
    <source>
        <dbReference type="ARBA" id="ARBA00023136"/>
    </source>
</evidence>
<feature type="domain" description="Penicillin-binding protein dimerisation" evidence="16">
    <location>
        <begin position="65"/>
        <end position="240"/>
    </location>
</feature>
<dbReference type="PANTHER" id="PTHR30627:SF2">
    <property type="entry name" value="PEPTIDOGLYCAN D,D-TRANSPEPTIDASE MRDA"/>
    <property type="match status" value="1"/>
</dbReference>
<keyword evidence="8 14" id="KW-0378">Hydrolase</keyword>
<dbReference type="InterPro" id="IPR001460">
    <property type="entry name" value="PCN-bd_Tpept"/>
</dbReference>
<comment type="caution">
    <text evidence="14">Lacks conserved residue(s) required for the propagation of feature annotation.</text>
</comment>
<dbReference type="EMBL" id="LN999835">
    <property type="protein sequence ID" value="CUX97311.1"/>
    <property type="molecule type" value="Genomic_DNA"/>
</dbReference>
<feature type="transmembrane region" description="Helical" evidence="14">
    <location>
        <begin position="21"/>
        <end position="41"/>
    </location>
</feature>
<dbReference type="GO" id="GO:0005886">
    <property type="term" value="C:plasma membrane"/>
    <property type="evidence" value="ECO:0007669"/>
    <property type="project" value="UniProtKB-SubCell"/>
</dbReference>
<dbReference type="Pfam" id="PF03717">
    <property type="entry name" value="PBP_dimer"/>
    <property type="match status" value="1"/>
</dbReference>
<evidence type="ECO:0000256" key="6">
    <source>
        <dbReference type="ARBA" id="ARBA00022670"/>
    </source>
</evidence>
<dbReference type="NCBIfam" id="NF008061">
    <property type="entry name" value="PRK10795.1"/>
    <property type="match status" value="1"/>
</dbReference>
<feature type="domain" description="Penicillin-binding protein transpeptidase" evidence="15">
    <location>
        <begin position="273"/>
        <end position="609"/>
    </location>
</feature>
<protein>
    <recommendedName>
        <fullName evidence="14">Peptidoglycan D,D-transpeptidase MrdA</fullName>
        <ecNumber evidence="14">3.4.16.4</ecNumber>
    </recommendedName>
    <alternativeName>
        <fullName evidence="14">Penicillin-binding protein 2</fullName>
        <shortName evidence="14">PBP-2</shortName>
    </alternativeName>
</protein>
<dbReference type="UniPathway" id="UPA00219"/>
<name>A0A143WTX3_9ENTR</name>
<feature type="active site" description="Acyl-ester intermediate" evidence="14">
    <location>
        <position position="331"/>
    </location>
</feature>
<dbReference type="GO" id="GO:0009002">
    <property type="term" value="F:serine-type D-Ala-D-Ala carboxypeptidase activity"/>
    <property type="evidence" value="ECO:0007669"/>
    <property type="project" value="UniProtKB-UniRule"/>
</dbReference>
<evidence type="ECO:0000259" key="15">
    <source>
        <dbReference type="Pfam" id="PF00905"/>
    </source>
</evidence>
<dbReference type="GO" id="GO:0008658">
    <property type="term" value="F:penicillin binding"/>
    <property type="evidence" value="ECO:0007669"/>
    <property type="project" value="UniProtKB-UniRule"/>
</dbReference>
<evidence type="ECO:0000256" key="8">
    <source>
        <dbReference type="ARBA" id="ARBA00022801"/>
    </source>
</evidence>
<keyword evidence="4 14" id="KW-0997">Cell inner membrane</keyword>
<dbReference type="AlphaFoldDB" id="A0A143WTX3"/>
<keyword evidence="5 14" id="KW-0121">Carboxypeptidase</keyword>
<dbReference type="FunFam" id="3.40.710.10:FF:000004">
    <property type="entry name" value="Peptidoglycan D,D-transpeptidase MrdA"/>
    <property type="match status" value="1"/>
</dbReference>
<comment type="similarity">
    <text evidence="14">Belongs to the transpeptidase family. MrdA subfamily.</text>
</comment>
<evidence type="ECO:0000256" key="4">
    <source>
        <dbReference type="ARBA" id="ARBA00022519"/>
    </source>
</evidence>
<comment type="catalytic activity">
    <reaction evidence="14">
        <text>Preferential cleavage: (Ac)2-L-Lys-D-Ala-|-D-Ala. Also transpeptidation of peptidyl-alanyl moieties that are N-acyl substituents of D-alanine.</text>
        <dbReference type="EC" id="3.4.16.4"/>
    </reaction>
</comment>
<keyword evidence="12 14" id="KW-0472">Membrane</keyword>
<keyword evidence="9 14" id="KW-0133">Cell shape</keyword>
<keyword evidence="11 14" id="KW-1133">Transmembrane helix</keyword>
<evidence type="ECO:0000256" key="14">
    <source>
        <dbReference type="HAMAP-Rule" id="MF_02081"/>
    </source>
</evidence>
<keyword evidence="6 14" id="KW-0645">Protease</keyword>
<evidence type="ECO:0000256" key="9">
    <source>
        <dbReference type="ARBA" id="ARBA00022960"/>
    </source>
</evidence>
<dbReference type="InterPro" id="IPR012338">
    <property type="entry name" value="Beta-lactam/transpept-like"/>
</dbReference>
<dbReference type="SUPFAM" id="SSF56601">
    <property type="entry name" value="beta-lactamase/transpeptidase-like"/>
    <property type="match status" value="1"/>
</dbReference>
<keyword evidence="7 14" id="KW-0812">Transmembrane</keyword>
<organism evidence="17 18">
    <name type="scientific">Candidatus Hoaglandella endobia</name>
    <dbReference type="NCBI Taxonomy" id="1778263"/>
    <lineage>
        <taxon>Bacteria</taxon>
        <taxon>Pseudomonadati</taxon>
        <taxon>Pseudomonadota</taxon>
        <taxon>Gammaproteobacteria</taxon>
        <taxon>Enterobacterales</taxon>
        <taxon>Enterobacteriaceae</taxon>
        <taxon>Candidatus Hoaglandella</taxon>
    </lineage>
</organism>
<dbReference type="GO" id="GO:0071972">
    <property type="term" value="F:peptidoglycan L,D-transpeptidase activity"/>
    <property type="evidence" value="ECO:0007669"/>
    <property type="project" value="TreeGrafter"/>
</dbReference>
<dbReference type="Pfam" id="PF00905">
    <property type="entry name" value="Transpeptidase"/>
    <property type="match status" value="1"/>
</dbReference>
<comment type="function">
    <text evidence="14">Catalyzes cross-linking of the peptidoglycan cell wall.</text>
</comment>
<dbReference type="GO" id="GO:0008360">
    <property type="term" value="P:regulation of cell shape"/>
    <property type="evidence" value="ECO:0007669"/>
    <property type="project" value="UniProtKB-KW"/>
</dbReference>
<dbReference type="Proteomes" id="UP000095477">
    <property type="component" value="Chromosome I"/>
</dbReference>
<dbReference type="Gene3D" id="3.40.710.10">
    <property type="entry name" value="DD-peptidase/beta-lactamase superfamily"/>
    <property type="match status" value="1"/>
</dbReference>
<dbReference type="HAMAP" id="MF_02081">
    <property type="entry name" value="MrdA_transpept"/>
    <property type="match status" value="1"/>
</dbReference>
<evidence type="ECO:0000256" key="11">
    <source>
        <dbReference type="ARBA" id="ARBA00022989"/>
    </source>
</evidence>
<dbReference type="InterPro" id="IPR036138">
    <property type="entry name" value="PBP_dimer_sf"/>
</dbReference>
<dbReference type="KEGG" id="hed:TPER_HE00395"/>
<evidence type="ECO:0000256" key="13">
    <source>
        <dbReference type="ARBA" id="ARBA00023316"/>
    </source>
</evidence>
<evidence type="ECO:0000259" key="16">
    <source>
        <dbReference type="Pfam" id="PF03717"/>
    </source>
</evidence>
<dbReference type="PANTHER" id="PTHR30627">
    <property type="entry name" value="PEPTIDOGLYCAN D,D-TRANSPEPTIDASE"/>
    <property type="match status" value="1"/>
</dbReference>
<comment type="subcellular location">
    <subcellularLocation>
        <location evidence="14">Cell inner membrane</location>
        <topology evidence="14">Single-pass membrane protein</topology>
    </subcellularLocation>
    <subcellularLocation>
        <location evidence="2">Cell membrane</location>
    </subcellularLocation>
    <subcellularLocation>
        <location evidence="1">Membrane</location>
        <topology evidence="1">Single-pass membrane protein</topology>
    </subcellularLocation>
</comment>
<keyword evidence="10 14" id="KW-0573">Peptidoglycan synthesis</keyword>
<dbReference type="GO" id="GO:0009252">
    <property type="term" value="P:peptidoglycan biosynthetic process"/>
    <property type="evidence" value="ECO:0007669"/>
    <property type="project" value="UniProtKB-UniRule"/>
</dbReference>
<dbReference type="OrthoDB" id="9766847at2"/>
<sequence length="635" mass="71930">MKIEHNPFRDYSAESALFVRRALIAFAGLLLLTGVLVANLYHLQIVRFEDYRTRSNENCIKLVPIAPNRGIIYDRNGTPLALNRTIYQLELVPEKVGNLQETIATLRFIVDLTDDDIANFEKERKRSRRFTYLPLKAGLTDVQQARFAVNQYRFPGVEIKRYQRRYYPYGSALTHVIGYVSKINNRDIERLNKESILPNDAATYDIGKLGIERYYESTLHGKTGYEEVEIDNRGRFIRQLHKQQPQAGKDITLTLDLSLQQYIEKLLAGSRAAVVVVDPRDGGIRALVSNPSYDPNLFVDGISSKDYHALLENKNLPLINRATQGVYPPASTVKPYISVSALTLGVINKNFSLFDSGWWQLPRSEKRYRDWKRCGHGSLNVTKALEESADTFFYQVAYDMGIDRISEWMTKFGYGQYTGIDLSEECAGIMPNPDWKISRFKKPWYKGDTIPVGIGQGYWTATPVQMSKALMTLINDGAVRTPHLFYSTRKNCRQVPYRQTQHVQIGDPYSGYWKIVKDGMYGVANRPNGTAHKSFADTPYKVAAKSGTAQVYGLKANEIYNAHRISERLRDHKLMTAFAPFDNPTVAVVVILENGGVGPAVGTITRQILDHILLNESTKDLPTQSMPCLATRAIN</sequence>
<evidence type="ECO:0000256" key="7">
    <source>
        <dbReference type="ARBA" id="ARBA00022692"/>
    </source>
</evidence>
<comment type="pathway">
    <text evidence="14">Cell wall biogenesis; peptidoglycan biosynthesis.</text>
</comment>
<evidence type="ECO:0000313" key="18">
    <source>
        <dbReference type="Proteomes" id="UP000095477"/>
    </source>
</evidence>
<dbReference type="NCBIfam" id="TIGR03423">
    <property type="entry name" value="pbp2_mrdA"/>
    <property type="match status" value="1"/>
</dbReference>
<keyword evidence="13 14" id="KW-0961">Cell wall biogenesis/degradation</keyword>
<accession>A0A143WTX3</accession>
<dbReference type="FunFam" id="3.90.1310.10:FF:000001">
    <property type="entry name" value="Peptidoglycan D,D-transpeptidase MrdA"/>
    <property type="match status" value="1"/>
</dbReference>
<dbReference type="GO" id="GO:0006508">
    <property type="term" value="P:proteolysis"/>
    <property type="evidence" value="ECO:0007669"/>
    <property type="project" value="UniProtKB-KW"/>
</dbReference>
<evidence type="ECO:0000313" key="17">
    <source>
        <dbReference type="EMBL" id="CUX97311.1"/>
    </source>
</evidence>
<dbReference type="Gene3D" id="3.30.1390.30">
    <property type="entry name" value="Penicillin-binding protein 2a, domain 3"/>
    <property type="match status" value="1"/>
</dbReference>
<proteinExistence type="inferred from homology"/>
<dbReference type="InterPro" id="IPR005311">
    <property type="entry name" value="PBP_dimer"/>
</dbReference>
<dbReference type="InterPro" id="IPR050515">
    <property type="entry name" value="Beta-lactam/transpept"/>
</dbReference>